<dbReference type="InterPro" id="IPR002125">
    <property type="entry name" value="CMP_dCMP_dom"/>
</dbReference>
<evidence type="ECO:0000313" key="5">
    <source>
        <dbReference type="Proteomes" id="UP001501436"/>
    </source>
</evidence>
<dbReference type="InterPro" id="IPR016192">
    <property type="entry name" value="APOBEC/CMP_deaminase_Zn-bd"/>
</dbReference>
<dbReference type="InterPro" id="IPR016193">
    <property type="entry name" value="Cytidine_deaminase-like"/>
</dbReference>
<dbReference type="Pfam" id="PF00383">
    <property type="entry name" value="dCMP_cyt_deam_1"/>
    <property type="match status" value="1"/>
</dbReference>
<dbReference type="Proteomes" id="UP001501436">
    <property type="component" value="Unassembled WGS sequence"/>
</dbReference>
<proteinExistence type="predicted"/>
<dbReference type="SUPFAM" id="SSF53927">
    <property type="entry name" value="Cytidine deaminase-like"/>
    <property type="match status" value="1"/>
</dbReference>
<evidence type="ECO:0000259" key="3">
    <source>
        <dbReference type="PROSITE" id="PS51747"/>
    </source>
</evidence>
<dbReference type="EMBL" id="BAABJI010000004">
    <property type="protein sequence ID" value="GAA4927857.1"/>
    <property type="molecule type" value="Genomic_DNA"/>
</dbReference>
<protein>
    <submittedName>
        <fullName evidence="4">Nucleoside deaminase</fullName>
    </submittedName>
</protein>
<sequence>MNKKKIDDSHLSFMRMAVKCADDNIRTGKGGPFGAVIVKNGEVVACTANSVTATNDPTAHAEVNAIREACKKLKTPDLEGCIMYTSCEPCPMCTSAIYWARINVVYYGNTKTDAEWAGFGDTQISAELGKPLEQRSIFFKRIGASDAIRSFEQWVELSEAEKSEVKNGTL</sequence>
<evidence type="ECO:0000313" key="4">
    <source>
        <dbReference type="EMBL" id="GAA4927857.1"/>
    </source>
</evidence>
<dbReference type="Gene3D" id="3.40.140.10">
    <property type="entry name" value="Cytidine Deaminase, domain 2"/>
    <property type="match status" value="1"/>
</dbReference>
<gene>
    <name evidence="4" type="ORF">GCM10023313_35540</name>
</gene>
<feature type="domain" description="CMP/dCMP-type deaminase" evidence="3">
    <location>
        <begin position="8"/>
        <end position="132"/>
    </location>
</feature>
<keyword evidence="2" id="KW-0862">Zinc</keyword>
<keyword evidence="5" id="KW-1185">Reference proteome</keyword>
<evidence type="ECO:0000256" key="1">
    <source>
        <dbReference type="ARBA" id="ARBA00022723"/>
    </source>
</evidence>
<dbReference type="RefSeq" id="WP_345333426.1">
    <property type="nucleotide sequence ID" value="NZ_BAABJI010000004.1"/>
</dbReference>
<dbReference type="PANTHER" id="PTHR11079:SF161">
    <property type="entry name" value="CMP_DCMP-TYPE DEAMINASE DOMAIN-CONTAINING PROTEIN"/>
    <property type="match status" value="1"/>
</dbReference>
<accession>A0ABP9GAW8</accession>
<evidence type="ECO:0000256" key="2">
    <source>
        <dbReference type="ARBA" id="ARBA00022833"/>
    </source>
</evidence>
<comment type="caution">
    <text evidence="4">The sequence shown here is derived from an EMBL/GenBank/DDBJ whole genome shotgun (WGS) entry which is preliminary data.</text>
</comment>
<dbReference type="PROSITE" id="PS00903">
    <property type="entry name" value="CYT_DCMP_DEAMINASES_1"/>
    <property type="match status" value="1"/>
</dbReference>
<organism evidence="4 5">
    <name type="scientific">Mucilaginibacter defluvii</name>
    <dbReference type="NCBI Taxonomy" id="1196019"/>
    <lineage>
        <taxon>Bacteria</taxon>
        <taxon>Pseudomonadati</taxon>
        <taxon>Bacteroidota</taxon>
        <taxon>Sphingobacteriia</taxon>
        <taxon>Sphingobacteriales</taxon>
        <taxon>Sphingobacteriaceae</taxon>
        <taxon>Mucilaginibacter</taxon>
    </lineage>
</organism>
<dbReference type="CDD" id="cd01285">
    <property type="entry name" value="nucleoside_deaminase"/>
    <property type="match status" value="1"/>
</dbReference>
<keyword evidence="1" id="KW-0479">Metal-binding</keyword>
<name>A0ABP9GAW8_9SPHI</name>
<reference evidence="5" key="1">
    <citation type="journal article" date="2019" name="Int. J. Syst. Evol. Microbiol.">
        <title>The Global Catalogue of Microorganisms (GCM) 10K type strain sequencing project: providing services to taxonomists for standard genome sequencing and annotation.</title>
        <authorList>
            <consortium name="The Broad Institute Genomics Platform"/>
            <consortium name="The Broad Institute Genome Sequencing Center for Infectious Disease"/>
            <person name="Wu L."/>
            <person name="Ma J."/>
        </authorList>
    </citation>
    <scope>NUCLEOTIDE SEQUENCE [LARGE SCALE GENOMIC DNA]</scope>
    <source>
        <strain evidence="5">JCM 18283</strain>
    </source>
</reference>
<dbReference type="PROSITE" id="PS51747">
    <property type="entry name" value="CYT_DCMP_DEAMINASES_2"/>
    <property type="match status" value="1"/>
</dbReference>
<dbReference type="PANTHER" id="PTHR11079">
    <property type="entry name" value="CYTOSINE DEAMINASE FAMILY MEMBER"/>
    <property type="match status" value="1"/>
</dbReference>